<dbReference type="GO" id="GO:0046983">
    <property type="term" value="F:protein dimerization activity"/>
    <property type="evidence" value="ECO:0007669"/>
    <property type="project" value="InterPro"/>
</dbReference>
<dbReference type="InterPro" id="IPR036890">
    <property type="entry name" value="HATPase_C_sf"/>
</dbReference>
<feature type="transmembrane region" description="Helical" evidence="9">
    <location>
        <begin position="332"/>
        <end position="350"/>
    </location>
</feature>
<proteinExistence type="predicted"/>
<gene>
    <name evidence="13" type="ORF">DR864_11400</name>
</gene>
<accession>A0A344TI37</accession>
<evidence type="ECO:0000313" key="13">
    <source>
        <dbReference type="EMBL" id="AXE18308.1"/>
    </source>
</evidence>
<feature type="transmembrane region" description="Helical" evidence="9">
    <location>
        <begin position="302"/>
        <end position="320"/>
    </location>
</feature>
<keyword evidence="9" id="KW-0472">Membrane</keyword>
<dbReference type="PANTHER" id="PTHR24421">
    <property type="entry name" value="NITRATE/NITRITE SENSOR PROTEIN NARX-RELATED"/>
    <property type="match status" value="1"/>
</dbReference>
<comment type="catalytic activity">
    <reaction evidence="1">
        <text>ATP + protein L-histidine = ADP + protein N-phospho-L-histidine.</text>
        <dbReference type="EC" id="2.7.13.3"/>
    </reaction>
</comment>
<keyword evidence="10" id="KW-0732">Signal</keyword>
<dbReference type="KEGG" id="run:DR864_11400"/>
<dbReference type="GO" id="GO:0016020">
    <property type="term" value="C:membrane"/>
    <property type="evidence" value="ECO:0007669"/>
    <property type="project" value="InterPro"/>
</dbReference>
<dbReference type="Gene3D" id="1.20.5.1930">
    <property type="match status" value="1"/>
</dbReference>
<protein>
    <recommendedName>
        <fullName evidence="2">histidine kinase</fullName>
        <ecNumber evidence="2">2.7.13.3</ecNumber>
    </recommendedName>
</protein>
<dbReference type="EC" id="2.7.13.3" evidence="2"/>
<keyword evidence="8" id="KW-0902">Two-component regulatory system</keyword>
<dbReference type="InterPro" id="IPR003594">
    <property type="entry name" value="HATPase_dom"/>
</dbReference>
<dbReference type="Gene3D" id="2.60.120.260">
    <property type="entry name" value="Galactose-binding domain-like"/>
    <property type="match status" value="1"/>
</dbReference>
<keyword evidence="5" id="KW-0547">Nucleotide-binding</keyword>
<dbReference type="InterPro" id="IPR008979">
    <property type="entry name" value="Galactose-bd-like_sf"/>
</dbReference>
<dbReference type="Gene3D" id="3.30.565.10">
    <property type="entry name" value="Histidine kinase-like ATPase, C-terminal domain"/>
    <property type="match status" value="1"/>
</dbReference>
<evidence type="ECO:0000256" key="2">
    <source>
        <dbReference type="ARBA" id="ARBA00012438"/>
    </source>
</evidence>
<keyword evidence="3" id="KW-0597">Phosphoprotein</keyword>
<dbReference type="GO" id="GO:0005524">
    <property type="term" value="F:ATP binding"/>
    <property type="evidence" value="ECO:0007669"/>
    <property type="project" value="UniProtKB-KW"/>
</dbReference>
<feature type="transmembrane region" description="Helical" evidence="9">
    <location>
        <begin position="241"/>
        <end position="264"/>
    </location>
</feature>
<keyword evidence="14" id="KW-1185">Reference proteome</keyword>
<feature type="signal peptide" evidence="10">
    <location>
        <begin position="1"/>
        <end position="19"/>
    </location>
</feature>
<dbReference type="EMBL" id="CP030850">
    <property type="protein sequence ID" value="AXE18308.1"/>
    <property type="molecule type" value="Genomic_DNA"/>
</dbReference>
<keyword evidence="7" id="KW-0067">ATP-binding</keyword>
<feature type="transmembrane region" description="Helical" evidence="9">
    <location>
        <begin position="276"/>
        <end position="295"/>
    </location>
</feature>
<sequence length="647" mass="74189">MKKLLTLLFLTSIHLSSWAQSEVFRIDSIPTQGILLDKGWKWHAGDNPDFAKPDFDDSKWERIDPNKKIDDLPQIQKAGIGWFRINLNVDSSLKNTILSLQTNQFLAAEFYQNGIFIGNLGIVSSNPKDVQGFFSMDYYKPVIHLYTGDKTKQVLAVRFAYQNVIIYQRSNNQKCLGLGIKLFRTEPKNPEKRDAFHLNNYEQRGDFDATSLDAFKAGLFFILCVLHLFFYFLYRYQKANLFFGLGCLFLFIFFLYQSIVYKYVYYVSDFENFFNVYFLIRLSGYFFLLIAVYLIFSVRRGFIFNFIALVVFVIIFIRYFNPQMATYINSTHPLLIASSLIFLDVARVSIIARQRKKDGSWIILGGAILYVIFTIASSIPYESVIPRHVFTNIGTVSVPLSITLFLAREFAQTSKSLTLKLVEVQQLSEEKQNTLLKQNTELQAALLQGQTIERKRVAADLHDSLGSTMSSLIYTVNAIDTNNLDHDEKNVYRHLKQMLDTAYNEIRLLSHNLLPEEFEKQGLAEALRHFIRKINQTKTIQFDLSIDSQLGRLSPKIEFELYSICLELINNILKHAHATQASIALAREQNQVQLTVADNGRGFFDNDSDGKGMKNIMARVESLGGKWHIQNLPDGGMSSEIVVPITS</sequence>
<evidence type="ECO:0000313" key="14">
    <source>
        <dbReference type="Proteomes" id="UP000251993"/>
    </source>
</evidence>
<dbReference type="RefSeq" id="WP_114067092.1">
    <property type="nucleotide sequence ID" value="NZ_CP030850.1"/>
</dbReference>
<evidence type="ECO:0000256" key="6">
    <source>
        <dbReference type="ARBA" id="ARBA00022777"/>
    </source>
</evidence>
<evidence type="ECO:0000256" key="7">
    <source>
        <dbReference type="ARBA" id="ARBA00022840"/>
    </source>
</evidence>
<dbReference type="InterPro" id="IPR050482">
    <property type="entry name" value="Sensor_HK_TwoCompSys"/>
</dbReference>
<feature type="chain" id="PRO_5017029674" description="histidine kinase" evidence="10">
    <location>
        <begin position="20"/>
        <end position="647"/>
    </location>
</feature>
<evidence type="ECO:0000256" key="5">
    <source>
        <dbReference type="ARBA" id="ARBA00022741"/>
    </source>
</evidence>
<evidence type="ECO:0000256" key="1">
    <source>
        <dbReference type="ARBA" id="ARBA00000085"/>
    </source>
</evidence>
<evidence type="ECO:0000256" key="3">
    <source>
        <dbReference type="ARBA" id="ARBA00022553"/>
    </source>
</evidence>
<dbReference type="CDD" id="cd16917">
    <property type="entry name" value="HATPase_UhpB-NarQ-NarX-like"/>
    <property type="match status" value="1"/>
</dbReference>
<dbReference type="Pfam" id="PF07730">
    <property type="entry name" value="HisKA_3"/>
    <property type="match status" value="1"/>
</dbReference>
<dbReference type="InterPro" id="IPR011712">
    <property type="entry name" value="Sig_transdc_His_kin_sub3_dim/P"/>
</dbReference>
<dbReference type="Proteomes" id="UP000251993">
    <property type="component" value="Chromosome"/>
</dbReference>
<reference evidence="13 14" key="1">
    <citation type="submission" date="2018-07" db="EMBL/GenBank/DDBJ databases">
        <title>Genome sequencing of Runella.</title>
        <authorList>
            <person name="Baek M.-G."/>
            <person name="Yi H."/>
        </authorList>
    </citation>
    <scope>NUCLEOTIDE SEQUENCE [LARGE SCALE GENOMIC DNA]</scope>
    <source>
        <strain evidence="13 14">HYN0085</strain>
    </source>
</reference>
<evidence type="ECO:0000256" key="10">
    <source>
        <dbReference type="SAM" id="SignalP"/>
    </source>
</evidence>
<feature type="transmembrane region" description="Helical" evidence="9">
    <location>
        <begin position="362"/>
        <end position="381"/>
    </location>
</feature>
<organism evidence="13 14">
    <name type="scientific">Runella rosea</name>
    <dbReference type="NCBI Taxonomy" id="2259595"/>
    <lineage>
        <taxon>Bacteria</taxon>
        <taxon>Pseudomonadati</taxon>
        <taxon>Bacteroidota</taxon>
        <taxon>Cytophagia</taxon>
        <taxon>Cytophagales</taxon>
        <taxon>Spirosomataceae</taxon>
        <taxon>Runella</taxon>
    </lineage>
</organism>
<name>A0A344TI37_9BACT</name>
<dbReference type="OrthoDB" id="909021at2"/>
<dbReference type="GO" id="GO:0000155">
    <property type="term" value="F:phosphorelay sensor kinase activity"/>
    <property type="evidence" value="ECO:0007669"/>
    <property type="project" value="InterPro"/>
</dbReference>
<feature type="domain" description="Signal transduction histidine kinase subgroup 3 dimerisation and phosphoacceptor" evidence="12">
    <location>
        <begin position="453"/>
        <end position="516"/>
    </location>
</feature>
<feature type="transmembrane region" description="Helical" evidence="9">
    <location>
        <begin position="214"/>
        <end position="234"/>
    </location>
</feature>
<keyword evidence="9" id="KW-1133">Transmembrane helix</keyword>
<dbReference type="Pfam" id="PF02518">
    <property type="entry name" value="HATPase_c"/>
    <property type="match status" value="1"/>
</dbReference>
<keyword evidence="6" id="KW-0418">Kinase</keyword>
<dbReference type="AlphaFoldDB" id="A0A344TI37"/>
<evidence type="ECO:0000256" key="8">
    <source>
        <dbReference type="ARBA" id="ARBA00023012"/>
    </source>
</evidence>
<feature type="domain" description="Histidine kinase/HSP90-like ATPase" evidence="11">
    <location>
        <begin position="560"/>
        <end position="645"/>
    </location>
</feature>
<keyword evidence="9" id="KW-0812">Transmembrane</keyword>
<dbReference type="PANTHER" id="PTHR24421:SF10">
    <property type="entry name" value="NITRATE_NITRITE SENSOR PROTEIN NARQ"/>
    <property type="match status" value="1"/>
</dbReference>
<dbReference type="SUPFAM" id="SSF49785">
    <property type="entry name" value="Galactose-binding domain-like"/>
    <property type="match status" value="1"/>
</dbReference>
<keyword evidence="4" id="KW-0808">Transferase</keyword>
<dbReference type="SUPFAM" id="SSF55874">
    <property type="entry name" value="ATPase domain of HSP90 chaperone/DNA topoisomerase II/histidine kinase"/>
    <property type="match status" value="1"/>
</dbReference>
<evidence type="ECO:0000259" key="12">
    <source>
        <dbReference type="Pfam" id="PF07730"/>
    </source>
</evidence>
<evidence type="ECO:0000256" key="4">
    <source>
        <dbReference type="ARBA" id="ARBA00022679"/>
    </source>
</evidence>
<evidence type="ECO:0000259" key="11">
    <source>
        <dbReference type="Pfam" id="PF02518"/>
    </source>
</evidence>
<evidence type="ECO:0000256" key="9">
    <source>
        <dbReference type="SAM" id="Phobius"/>
    </source>
</evidence>